<dbReference type="PANTHER" id="PTHR48083">
    <property type="entry name" value="MEDIUM-CHAIN SPECIFIC ACYL-COA DEHYDROGENASE, MITOCHONDRIAL-RELATED"/>
    <property type="match status" value="1"/>
</dbReference>
<name>A0A375E8J1_9BURK</name>
<sequence>MTPHIVPDGSHLTQLEAAAVLKRSALSPLGPVAVNTMAPDEGNMYLLGKVATPQQKRRFLDKLVSGEARSAFFMTEPADEGGAWAARGCRATRSSSRCSAKCARSASMTARPKSTSGRWRR</sequence>
<dbReference type="InterPro" id="IPR009100">
    <property type="entry name" value="AcylCoA_DH/oxidase_NM_dom_sf"/>
</dbReference>
<comment type="caution">
    <text evidence="2">The sequence shown here is derived from an EMBL/GenBank/DDBJ whole genome shotgun (WGS) entry which is preliminary data.</text>
</comment>
<dbReference type="AlphaFoldDB" id="A0A375E8J1"/>
<dbReference type="EMBL" id="OFTH01000042">
    <property type="protein sequence ID" value="SOZ70710.1"/>
    <property type="molecule type" value="Genomic_DNA"/>
</dbReference>
<evidence type="ECO:0008006" key="3">
    <source>
        <dbReference type="Google" id="ProtNLM"/>
    </source>
</evidence>
<proteinExistence type="predicted"/>
<dbReference type="Gene3D" id="1.10.540.10">
    <property type="entry name" value="Acyl-CoA dehydrogenase/oxidase, N-terminal domain"/>
    <property type="match status" value="1"/>
</dbReference>
<reference evidence="2" key="1">
    <citation type="submission" date="2018-01" db="EMBL/GenBank/DDBJ databases">
        <authorList>
            <person name="Clerissi C."/>
        </authorList>
    </citation>
    <scope>NUCLEOTIDE SEQUENCE</scope>
    <source>
        <strain evidence="2">Cupriavidus taiwanensis STM 8556</strain>
    </source>
</reference>
<dbReference type="GO" id="GO:0050660">
    <property type="term" value="F:flavin adenine dinucleotide binding"/>
    <property type="evidence" value="ECO:0007669"/>
    <property type="project" value="InterPro"/>
</dbReference>
<organism evidence="2">
    <name type="scientific">Cupriavidus taiwanensis</name>
    <dbReference type="NCBI Taxonomy" id="164546"/>
    <lineage>
        <taxon>Bacteria</taxon>
        <taxon>Pseudomonadati</taxon>
        <taxon>Pseudomonadota</taxon>
        <taxon>Betaproteobacteria</taxon>
        <taxon>Burkholderiales</taxon>
        <taxon>Burkholderiaceae</taxon>
        <taxon>Cupriavidus</taxon>
    </lineage>
</organism>
<dbReference type="InterPro" id="IPR050741">
    <property type="entry name" value="Acyl-CoA_dehydrogenase"/>
</dbReference>
<dbReference type="SUPFAM" id="SSF56645">
    <property type="entry name" value="Acyl-CoA dehydrogenase NM domain-like"/>
    <property type="match status" value="1"/>
</dbReference>
<dbReference type="PANTHER" id="PTHR48083:SF13">
    <property type="entry name" value="ACYL-COA DEHYDROGENASE FAMILY MEMBER 11"/>
    <property type="match status" value="1"/>
</dbReference>
<dbReference type="GO" id="GO:0003995">
    <property type="term" value="F:acyl-CoA dehydrogenase activity"/>
    <property type="evidence" value="ECO:0007669"/>
    <property type="project" value="TreeGrafter"/>
</dbReference>
<dbReference type="GO" id="GO:0033539">
    <property type="term" value="P:fatty acid beta-oxidation using acyl-CoA dehydrogenase"/>
    <property type="evidence" value="ECO:0007669"/>
    <property type="project" value="TreeGrafter"/>
</dbReference>
<dbReference type="InterPro" id="IPR037069">
    <property type="entry name" value="AcylCoA_DH/ox_N_sf"/>
</dbReference>
<dbReference type="GO" id="GO:0005737">
    <property type="term" value="C:cytoplasm"/>
    <property type="evidence" value="ECO:0007669"/>
    <property type="project" value="TreeGrafter"/>
</dbReference>
<evidence type="ECO:0000313" key="2">
    <source>
        <dbReference type="EMBL" id="SOZ70710.1"/>
    </source>
</evidence>
<dbReference type="Proteomes" id="UP000256952">
    <property type="component" value="Chromosome CBM2613_b"/>
</dbReference>
<accession>A0A375E8J1</accession>
<gene>
    <name evidence="2" type="ORF">CBM2613_B170149</name>
</gene>
<keyword evidence="1" id="KW-0560">Oxidoreductase</keyword>
<protein>
    <recommendedName>
        <fullName evidence="3">Acyl-CoA dehydrogenase/oxidase N-terminal domain-containing protein</fullName>
    </recommendedName>
</protein>
<evidence type="ECO:0000256" key="1">
    <source>
        <dbReference type="ARBA" id="ARBA00023002"/>
    </source>
</evidence>